<protein>
    <submittedName>
        <fullName evidence="1">Plipastatin synthase subunit B</fullName>
        <ecNumber evidence="1">2.3.1.-</ecNumber>
    </submittedName>
</protein>
<dbReference type="Proteomes" id="UP000275777">
    <property type="component" value="Chromosome"/>
</dbReference>
<evidence type="ECO:0000313" key="1">
    <source>
        <dbReference type="EMBL" id="VEB41643.1"/>
    </source>
</evidence>
<evidence type="ECO:0000313" key="2">
    <source>
        <dbReference type="Proteomes" id="UP000275777"/>
    </source>
</evidence>
<dbReference type="EMBL" id="LR134182">
    <property type="protein sequence ID" value="VEB41643.1"/>
    <property type="molecule type" value="Genomic_DNA"/>
</dbReference>
<keyword evidence="1" id="KW-0012">Acyltransferase</keyword>
<dbReference type="AlphaFoldDB" id="A0A3S4HKN0"/>
<organism evidence="1 2">
    <name type="scientific">Chromobacterium violaceum</name>
    <dbReference type="NCBI Taxonomy" id="536"/>
    <lineage>
        <taxon>Bacteria</taxon>
        <taxon>Pseudomonadati</taxon>
        <taxon>Pseudomonadota</taxon>
        <taxon>Betaproteobacteria</taxon>
        <taxon>Neisseriales</taxon>
        <taxon>Chromobacteriaceae</taxon>
        <taxon>Chromobacterium</taxon>
    </lineage>
</organism>
<gene>
    <name evidence="1" type="primary">ppsB</name>
    <name evidence="1" type="ORF">NCTC9695_02076</name>
</gene>
<dbReference type="EC" id="2.3.1.-" evidence="1"/>
<reference evidence="1 2" key="1">
    <citation type="submission" date="2018-12" db="EMBL/GenBank/DDBJ databases">
        <authorList>
            <consortium name="Pathogen Informatics"/>
        </authorList>
    </citation>
    <scope>NUCLEOTIDE SEQUENCE [LARGE SCALE GENOMIC DNA]</scope>
    <source>
        <strain evidence="1 2">NCTC9695</strain>
    </source>
</reference>
<proteinExistence type="predicted"/>
<dbReference type="SUPFAM" id="SSF56801">
    <property type="entry name" value="Acetyl-CoA synthetase-like"/>
    <property type="match status" value="1"/>
</dbReference>
<dbReference type="Gene3D" id="2.30.38.10">
    <property type="entry name" value="Luciferase, Domain 3"/>
    <property type="match status" value="1"/>
</dbReference>
<keyword evidence="1" id="KW-0808">Transferase</keyword>
<name>A0A3S4HKN0_CHRVL</name>
<accession>A0A3S4HKN0</accession>
<sequence length="78" mass="7967">MDAAIVDAGLRPVAKGEEGELCLLGDALAIGYLGRDELTARRFVSLDALPGAPRAYRTATARSGAAASCASSAGWTRS</sequence>
<dbReference type="GO" id="GO:0016746">
    <property type="term" value="F:acyltransferase activity"/>
    <property type="evidence" value="ECO:0007669"/>
    <property type="project" value="UniProtKB-KW"/>
</dbReference>